<keyword evidence="2" id="KW-1185">Reference proteome</keyword>
<protein>
    <submittedName>
        <fullName evidence="1">Uncharacterized protein</fullName>
    </submittedName>
</protein>
<evidence type="ECO:0000313" key="1">
    <source>
        <dbReference type="EMBL" id="KAK7244762.1"/>
    </source>
</evidence>
<organism evidence="1 2">
    <name type="scientific">Crotalaria pallida</name>
    <name type="common">Smooth rattlebox</name>
    <name type="synonym">Crotalaria striata</name>
    <dbReference type="NCBI Taxonomy" id="3830"/>
    <lineage>
        <taxon>Eukaryota</taxon>
        <taxon>Viridiplantae</taxon>
        <taxon>Streptophyta</taxon>
        <taxon>Embryophyta</taxon>
        <taxon>Tracheophyta</taxon>
        <taxon>Spermatophyta</taxon>
        <taxon>Magnoliopsida</taxon>
        <taxon>eudicotyledons</taxon>
        <taxon>Gunneridae</taxon>
        <taxon>Pentapetalae</taxon>
        <taxon>rosids</taxon>
        <taxon>fabids</taxon>
        <taxon>Fabales</taxon>
        <taxon>Fabaceae</taxon>
        <taxon>Papilionoideae</taxon>
        <taxon>50 kb inversion clade</taxon>
        <taxon>genistoids sensu lato</taxon>
        <taxon>core genistoids</taxon>
        <taxon>Crotalarieae</taxon>
        <taxon>Crotalaria</taxon>
    </lineage>
</organism>
<accession>A0AAN9E7T9</accession>
<reference evidence="1 2" key="1">
    <citation type="submission" date="2024-01" db="EMBL/GenBank/DDBJ databases">
        <title>The genomes of 5 underutilized Papilionoideae crops provide insights into root nodulation and disease resistanc.</title>
        <authorList>
            <person name="Yuan L."/>
        </authorList>
    </citation>
    <scope>NUCLEOTIDE SEQUENCE [LARGE SCALE GENOMIC DNA]</scope>
    <source>
        <strain evidence="1">ZHUSHIDOU_FW_LH</strain>
        <tissue evidence="1">Leaf</tissue>
    </source>
</reference>
<dbReference type="AlphaFoldDB" id="A0AAN9E7T9"/>
<evidence type="ECO:0000313" key="2">
    <source>
        <dbReference type="Proteomes" id="UP001372338"/>
    </source>
</evidence>
<dbReference type="Proteomes" id="UP001372338">
    <property type="component" value="Unassembled WGS sequence"/>
</dbReference>
<proteinExistence type="predicted"/>
<name>A0AAN9E7T9_CROPI</name>
<comment type="caution">
    <text evidence="1">The sequence shown here is derived from an EMBL/GenBank/DDBJ whole genome shotgun (WGS) entry which is preliminary data.</text>
</comment>
<dbReference type="EMBL" id="JAYWIO010000008">
    <property type="protein sequence ID" value="KAK7244762.1"/>
    <property type="molecule type" value="Genomic_DNA"/>
</dbReference>
<gene>
    <name evidence="1" type="ORF">RIF29_39588</name>
</gene>
<sequence>MSLSAPCSLHHLRPSLSFSARSLFLGRHRQPASQRYPLLPSLSLFISFSLSRWGANRDSQGLKSPPRPLCCRMKLAPPLMSSLQSRVVTCCCCVATVQFAHRRRPRVMSPSSFSFSPMGSLCRRCHCHGRRFANRKSQISLRCWSERSWLPPSPVTGIKLVGCLCQLLRGEPSGLRLIEPVSTSPLLQKSHLWVNP</sequence>